<accession>A0A830G8G5</accession>
<dbReference type="PROSITE" id="PS51819">
    <property type="entry name" value="VOC"/>
    <property type="match status" value="1"/>
</dbReference>
<dbReference type="InterPro" id="IPR037523">
    <property type="entry name" value="VOC_core"/>
</dbReference>
<organism evidence="3 4">
    <name type="scientific">Halarchaeum nitratireducens</name>
    <dbReference type="NCBI Taxonomy" id="489913"/>
    <lineage>
        <taxon>Archaea</taxon>
        <taxon>Methanobacteriati</taxon>
        <taxon>Methanobacteriota</taxon>
        <taxon>Stenosarchaea group</taxon>
        <taxon>Halobacteria</taxon>
        <taxon>Halobacteriales</taxon>
        <taxon>Halobacteriaceae</taxon>
    </lineage>
</organism>
<dbReference type="Pfam" id="PF00903">
    <property type="entry name" value="Glyoxalase"/>
    <property type="match status" value="1"/>
</dbReference>
<proteinExistence type="predicted"/>
<name>A0A830G8G5_9EURY</name>
<dbReference type="InterPro" id="IPR004360">
    <property type="entry name" value="Glyas_Fos-R_dOase_dom"/>
</dbReference>
<evidence type="ECO:0000259" key="2">
    <source>
        <dbReference type="PROSITE" id="PS51819"/>
    </source>
</evidence>
<evidence type="ECO:0000313" key="3">
    <source>
        <dbReference type="EMBL" id="GGN09198.1"/>
    </source>
</evidence>
<dbReference type="AlphaFoldDB" id="A0A830G8G5"/>
<evidence type="ECO:0000313" key="4">
    <source>
        <dbReference type="Proteomes" id="UP000608850"/>
    </source>
</evidence>
<gene>
    <name evidence="3" type="ORF">GCM10009021_05820</name>
</gene>
<protein>
    <recommendedName>
        <fullName evidence="2">VOC domain-containing protein</fullName>
    </recommendedName>
</protein>
<reference evidence="3 4" key="1">
    <citation type="journal article" date="2019" name="Int. J. Syst. Evol. Microbiol.">
        <title>The Global Catalogue of Microorganisms (GCM) 10K type strain sequencing project: providing services to taxonomists for standard genome sequencing and annotation.</title>
        <authorList>
            <consortium name="The Broad Institute Genomics Platform"/>
            <consortium name="The Broad Institute Genome Sequencing Center for Infectious Disease"/>
            <person name="Wu L."/>
            <person name="Ma J."/>
        </authorList>
    </citation>
    <scope>NUCLEOTIDE SEQUENCE [LARGE SCALE GENOMIC DNA]</scope>
    <source>
        <strain evidence="3 4">JCM 16331</strain>
    </source>
</reference>
<keyword evidence="4" id="KW-1185">Reference proteome</keyword>
<dbReference type="RefSeq" id="WP_188877027.1">
    <property type="nucleotide sequence ID" value="NZ_BMOQ01000002.1"/>
</dbReference>
<comment type="caution">
    <text evidence="3">The sequence shown here is derived from an EMBL/GenBank/DDBJ whole genome shotgun (WGS) entry which is preliminary data.</text>
</comment>
<dbReference type="OrthoDB" id="6111at2157"/>
<dbReference type="EMBL" id="BMOQ01000002">
    <property type="protein sequence ID" value="GGN09198.1"/>
    <property type="molecule type" value="Genomic_DNA"/>
</dbReference>
<feature type="domain" description="VOC" evidence="2">
    <location>
        <begin position="5"/>
        <end position="132"/>
    </location>
</feature>
<dbReference type="InterPro" id="IPR029068">
    <property type="entry name" value="Glyas_Bleomycin-R_OHBP_Dase"/>
</dbReference>
<dbReference type="SUPFAM" id="SSF54593">
    <property type="entry name" value="Glyoxalase/Bleomycin resistance protein/Dihydroxybiphenyl dioxygenase"/>
    <property type="match status" value="1"/>
</dbReference>
<dbReference type="Proteomes" id="UP000608850">
    <property type="component" value="Unassembled WGS sequence"/>
</dbReference>
<feature type="region of interest" description="Disordered" evidence="1">
    <location>
        <begin position="152"/>
        <end position="176"/>
    </location>
</feature>
<sequence length="176" mass="18953">MTRSTYTHVTIAIDDLDEAVDFYGGVFGMEPVPTPDWDLPVQWLDCGGLQLHLVETDADAPAFHHFGVHVDDLEGVYAAVEAHSAAAFDDLGVTGGGDWADGDPPVYYLPTIRTAQLYVRDPAGNLIEVNAPDVDALDRTVVPNVVERTDLDPPVPGSDANLYGSFGVDPTRPFTD</sequence>
<dbReference type="Gene3D" id="3.10.180.10">
    <property type="entry name" value="2,3-Dihydroxybiphenyl 1,2-Dioxygenase, domain 1"/>
    <property type="match status" value="1"/>
</dbReference>
<evidence type="ECO:0000256" key="1">
    <source>
        <dbReference type="SAM" id="MobiDB-lite"/>
    </source>
</evidence>